<dbReference type="Proteomes" id="UP000004088">
    <property type="component" value="Unassembled WGS sequence"/>
</dbReference>
<protein>
    <submittedName>
        <fullName evidence="1">Uncharacterized protein</fullName>
    </submittedName>
</protein>
<evidence type="ECO:0000313" key="1">
    <source>
        <dbReference type="EMBL" id="EGC16404.1"/>
    </source>
</evidence>
<dbReference type="AlphaFoldDB" id="F0F2A4"/>
<name>F0F2A4_9NEIS</name>
<dbReference type="HOGENOM" id="CLU_2788336_0_0_4"/>
<accession>F0F2A4</accession>
<gene>
    <name evidence="1" type="ORF">HMPREF9098_2239</name>
</gene>
<comment type="caution">
    <text evidence="1">The sequence shown here is derived from an EMBL/GenBank/DDBJ whole genome shotgun (WGS) entry which is preliminary data.</text>
</comment>
<sequence length="68" mass="7660">MTMYSLNFENDKYKGLYVEMILAGADVMVYLCEKSEEKAETICKVELFTVSSALEFANRLAIPIVVGE</sequence>
<keyword evidence="2" id="KW-1185">Reference proteome</keyword>
<proteinExistence type="predicted"/>
<evidence type="ECO:0000313" key="2">
    <source>
        <dbReference type="Proteomes" id="UP000004088"/>
    </source>
</evidence>
<reference evidence="1 2" key="1">
    <citation type="submission" date="2011-01" db="EMBL/GenBank/DDBJ databases">
        <authorList>
            <person name="Muzny D."/>
            <person name="Qin X."/>
            <person name="Deng J."/>
            <person name="Jiang H."/>
            <person name="Liu Y."/>
            <person name="Qu J."/>
            <person name="Song X.-Z."/>
            <person name="Zhang L."/>
            <person name="Thornton R."/>
            <person name="Coyle M."/>
            <person name="Francisco L."/>
            <person name="Jackson L."/>
            <person name="Javaid M."/>
            <person name="Korchina V."/>
            <person name="Kovar C."/>
            <person name="Mata R."/>
            <person name="Mathew T."/>
            <person name="Ngo R."/>
            <person name="Nguyen L."/>
            <person name="Nguyen N."/>
            <person name="Okwuonu G."/>
            <person name="Ongeri F."/>
            <person name="Pham C."/>
            <person name="Simmons D."/>
            <person name="Wilczek-Boney K."/>
            <person name="Hale W."/>
            <person name="Jakkamsetti A."/>
            <person name="Pham P."/>
            <person name="Ruth R."/>
            <person name="San Lucas F."/>
            <person name="Warren J."/>
            <person name="Zhang J."/>
            <person name="Zhao Z."/>
            <person name="Zhou C."/>
            <person name="Zhu D."/>
            <person name="Lee S."/>
            <person name="Bess C."/>
            <person name="Blankenburg K."/>
            <person name="Forbes L."/>
            <person name="Fu Q."/>
            <person name="Gubbala S."/>
            <person name="Hirani K."/>
            <person name="Jayaseelan J.C."/>
            <person name="Lara F."/>
            <person name="Munidasa M."/>
            <person name="Palculict T."/>
            <person name="Patil S."/>
            <person name="Pu L.-L."/>
            <person name="Saada N."/>
            <person name="Tang L."/>
            <person name="Weissenberger G."/>
            <person name="Zhu Y."/>
            <person name="Hemphill L."/>
            <person name="Shang Y."/>
            <person name="Youmans B."/>
            <person name="Ayvaz T."/>
            <person name="Ross M."/>
            <person name="Santibanez J."/>
            <person name="Aqrawi P."/>
            <person name="Gross S."/>
            <person name="Joshi V."/>
            <person name="Fowler G."/>
            <person name="Nazareth L."/>
            <person name="Reid J."/>
            <person name="Worley K."/>
            <person name="Petrosino J."/>
            <person name="Highlander S."/>
            <person name="Gibbs R."/>
        </authorList>
    </citation>
    <scope>NUCLEOTIDE SEQUENCE [LARGE SCALE GENOMIC DNA]</scope>
    <source>
        <strain evidence="1 2">ATCC 33394</strain>
    </source>
</reference>
<dbReference type="STRING" id="888741.HMPREF9098_2239"/>
<organism evidence="1 2">
    <name type="scientific">Kingella denitrificans ATCC 33394</name>
    <dbReference type="NCBI Taxonomy" id="888741"/>
    <lineage>
        <taxon>Bacteria</taxon>
        <taxon>Pseudomonadati</taxon>
        <taxon>Pseudomonadota</taxon>
        <taxon>Betaproteobacteria</taxon>
        <taxon>Neisseriales</taxon>
        <taxon>Neisseriaceae</taxon>
        <taxon>Kingella</taxon>
    </lineage>
</organism>
<dbReference type="EMBL" id="AEWV01000042">
    <property type="protein sequence ID" value="EGC16404.1"/>
    <property type="molecule type" value="Genomic_DNA"/>
</dbReference>